<sequence length="171" mass="18828">MLTDDFLKREIHDKDAQQAGKVLEDVHDRLIEDHSSATVAPLMSPETPPQDQESTMDMDGFSSIDDRVKSNILLDGQQRGVKQTVISSLASRIPEGSGAVPMLEMTVAGDEADGPPLPVRPAEAEQTVERKRGSVQLAKRLQRRLTIHQEEGPTEGELKSVDEQIEHALEV</sequence>
<reference evidence="2" key="1">
    <citation type="submission" date="2021-06" db="EMBL/GenBank/DDBJ databases">
        <title>Parelaphostrongylus tenuis whole genome reference sequence.</title>
        <authorList>
            <person name="Garwood T.J."/>
            <person name="Larsen P.A."/>
            <person name="Fountain-Jones N.M."/>
            <person name="Garbe J.R."/>
            <person name="Macchietto M.G."/>
            <person name="Kania S.A."/>
            <person name="Gerhold R.W."/>
            <person name="Richards J.E."/>
            <person name="Wolf T.M."/>
        </authorList>
    </citation>
    <scope>NUCLEOTIDE SEQUENCE</scope>
    <source>
        <strain evidence="2">MNPRO001-30</strain>
        <tissue evidence="2">Meninges</tissue>
    </source>
</reference>
<feature type="region of interest" description="Disordered" evidence="1">
    <location>
        <begin position="109"/>
        <end position="133"/>
    </location>
</feature>
<evidence type="ECO:0000256" key="1">
    <source>
        <dbReference type="SAM" id="MobiDB-lite"/>
    </source>
</evidence>
<dbReference type="EMBL" id="JAHQIW010006963">
    <property type="protein sequence ID" value="KAJ1371333.1"/>
    <property type="molecule type" value="Genomic_DNA"/>
</dbReference>
<evidence type="ECO:0000313" key="2">
    <source>
        <dbReference type="EMBL" id="KAJ1371333.1"/>
    </source>
</evidence>
<comment type="caution">
    <text evidence="2">The sequence shown here is derived from an EMBL/GenBank/DDBJ whole genome shotgun (WGS) entry which is preliminary data.</text>
</comment>
<evidence type="ECO:0000313" key="3">
    <source>
        <dbReference type="Proteomes" id="UP001196413"/>
    </source>
</evidence>
<keyword evidence="3" id="KW-1185">Reference proteome</keyword>
<organism evidence="2 3">
    <name type="scientific">Parelaphostrongylus tenuis</name>
    <name type="common">Meningeal worm</name>
    <dbReference type="NCBI Taxonomy" id="148309"/>
    <lineage>
        <taxon>Eukaryota</taxon>
        <taxon>Metazoa</taxon>
        <taxon>Ecdysozoa</taxon>
        <taxon>Nematoda</taxon>
        <taxon>Chromadorea</taxon>
        <taxon>Rhabditida</taxon>
        <taxon>Rhabditina</taxon>
        <taxon>Rhabditomorpha</taxon>
        <taxon>Strongyloidea</taxon>
        <taxon>Metastrongylidae</taxon>
        <taxon>Parelaphostrongylus</taxon>
    </lineage>
</organism>
<proteinExistence type="predicted"/>
<feature type="region of interest" description="Disordered" evidence="1">
    <location>
        <begin position="33"/>
        <end position="64"/>
    </location>
</feature>
<dbReference type="Proteomes" id="UP001196413">
    <property type="component" value="Unassembled WGS sequence"/>
</dbReference>
<gene>
    <name evidence="2" type="ORF">KIN20_033269</name>
</gene>
<dbReference type="AlphaFoldDB" id="A0AAD5WJ29"/>
<name>A0AAD5WJ29_PARTN</name>
<accession>A0AAD5WJ29</accession>
<protein>
    <submittedName>
        <fullName evidence="2">Uncharacterized protein</fullName>
    </submittedName>
</protein>